<feature type="domain" description="Reverse transcriptase zinc-binding" evidence="1">
    <location>
        <begin position="42"/>
        <end position="90"/>
    </location>
</feature>
<dbReference type="Proteomes" id="UP000026915">
    <property type="component" value="Chromosome 4"/>
</dbReference>
<protein>
    <recommendedName>
        <fullName evidence="1">Reverse transcriptase zinc-binding domain-containing protein</fullName>
    </recommendedName>
</protein>
<organism evidence="2 3">
    <name type="scientific">Theobroma cacao</name>
    <name type="common">Cacao</name>
    <name type="synonym">Cocoa</name>
    <dbReference type="NCBI Taxonomy" id="3641"/>
    <lineage>
        <taxon>Eukaryota</taxon>
        <taxon>Viridiplantae</taxon>
        <taxon>Streptophyta</taxon>
        <taxon>Embryophyta</taxon>
        <taxon>Tracheophyta</taxon>
        <taxon>Spermatophyta</taxon>
        <taxon>Magnoliopsida</taxon>
        <taxon>eudicotyledons</taxon>
        <taxon>Gunneridae</taxon>
        <taxon>Pentapetalae</taxon>
        <taxon>rosids</taxon>
        <taxon>malvids</taxon>
        <taxon>Malvales</taxon>
        <taxon>Malvaceae</taxon>
        <taxon>Byttnerioideae</taxon>
        <taxon>Theobroma</taxon>
    </lineage>
</organism>
<accession>A0A061EMA9</accession>
<evidence type="ECO:0000313" key="3">
    <source>
        <dbReference type="Proteomes" id="UP000026915"/>
    </source>
</evidence>
<sequence length="116" mass="13354">MSQSYLFFADDSLLFATVDSRERERYTSLALRLQRDTLNTNYLVMKEILLVKSDLEKRKLNVEKSCLQYGEEEESMMHAIEDCSLANAVWEQLNFKWSSDSNGFLNVAELVALGGM</sequence>
<dbReference type="Gramene" id="EOY05773">
    <property type="protein sequence ID" value="EOY05773"/>
    <property type="gene ID" value="TCM_020687"/>
</dbReference>
<dbReference type="HOGENOM" id="CLU_2101344_0_0_1"/>
<dbReference type="Pfam" id="PF13966">
    <property type="entry name" value="zf-RVT"/>
    <property type="match status" value="1"/>
</dbReference>
<dbReference type="EMBL" id="CM001882">
    <property type="protein sequence ID" value="EOY05773.1"/>
    <property type="molecule type" value="Genomic_DNA"/>
</dbReference>
<dbReference type="InterPro" id="IPR026960">
    <property type="entry name" value="RVT-Znf"/>
</dbReference>
<evidence type="ECO:0000313" key="2">
    <source>
        <dbReference type="EMBL" id="EOY05773.1"/>
    </source>
</evidence>
<proteinExistence type="predicted"/>
<reference evidence="2 3" key="1">
    <citation type="journal article" date="2013" name="Genome Biol.">
        <title>The genome sequence of the most widely cultivated cacao type and its use to identify candidate genes regulating pod color.</title>
        <authorList>
            <person name="Motamayor J.C."/>
            <person name="Mockaitis K."/>
            <person name="Schmutz J."/>
            <person name="Haiminen N."/>
            <person name="Iii D.L."/>
            <person name="Cornejo O."/>
            <person name="Findley S.D."/>
            <person name="Zheng P."/>
            <person name="Utro F."/>
            <person name="Royaert S."/>
            <person name="Saski C."/>
            <person name="Jenkins J."/>
            <person name="Podicheti R."/>
            <person name="Zhao M."/>
            <person name="Scheffler B.E."/>
            <person name="Stack J.C."/>
            <person name="Feltus F.A."/>
            <person name="Mustiga G.M."/>
            <person name="Amores F."/>
            <person name="Phillips W."/>
            <person name="Marelli J.P."/>
            <person name="May G.D."/>
            <person name="Shapiro H."/>
            <person name="Ma J."/>
            <person name="Bustamante C.D."/>
            <person name="Schnell R.J."/>
            <person name="Main D."/>
            <person name="Gilbert D."/>
            <person name="Parida L."/>
            <person name="Kuhn D.N."/>
        </authorList>
    </citation>
    <scope>NUCLEOTIDE SEQUENCE [LARGE SCALE GENOMIC DNA]</scope>
    <source>
        <strain evidence="3">cv. Matina 1-6</strain>
    </source>
</reference>
<dbReference type="AlphaFoldDB" id="A0A061EMA9"/>
<name>A0A061EMA9_THECC</name>
<keyword evidence="3" id="KW-1185">Reference proteome</keyword>
<dbReference type="InParanoid" id="A0A061EMA9"/>
<evidence type="ECO:0000259" key="1">
    <source>
        <dbReference type="Pfam" id="PF13966"/>
    </source>
</evidence>
<gene>
    <name evidence="2" type="ORF">TCM_020687</name>
</gene>